<dbReference type="AlphaFoldDB" id="A0AAN9AGI2"/>
<proteinExistence type="predicted"/>
<protein>
    <submittedName>
        <fullName evidence="3">Uncharacterized protein</fullName>
    </submittedName>
</protein>
<organism evidence="3 4">
    <name type="scientific">Halocaridina rubra</name>
    <name type="common">Hawaiian red shrimp</name>
    <dbReference type="NCBI Taxonomy" id="373956"/>
    <lineage>
        <taxon>Eukaryota</taxon>
        <taxon>Metazoa</taxon>
        <taxon>Ecdysozoa</taxon>
        <taxon>Arthropoda</taxon>
        <taxon>Crustacea</taxon>
        <taxon>Multicrustacea</taxon>
        <taxon>Malacostraca</taxon>
        <taxon>Eumalacostraca</taxon>
        <taxon>Eucarida</taxon>
        <taxon>Decapoda</taxon>
        <taxon>Pleocyemata</taxon>
        <taxon>Caridea</taxon>
        <taxon>Atyoidea</taxon>
        <taxon>Atyidae</taxon>
        <taxon>Halocaridina</taxon>
    </lineage>
</organism>
<feature type="transmembrane region" description="Helical" evidence="2">
    <location>
        <begin position="20"/>
        <end position="37"/>
    </location>
</feature>
<gene>
    <name evidence="3" type="ORF">SK128_006689</name>
</gene>
<keyword evidence="2" id="KW-1133">Transmembrane helix</keyword>
<evidence type="ECO:0000256" key="1">
    <source>
        <dbReference type="SAM" id="MobiDB-lite"/>
    </source>
</evidence>
<dbReference type="Proteomes" id="UP001381693">
    <property type="component" value="Unassembled WGS sequence"/>
</dbReference>
<evidence type="ECO:0000313" key="4">
    <source>
        <dbReference type="Proteomes" id="UP001381693"/>
    </source>
</evidence>
<name>A0AAN9AGI2_HALRR</name>
<feature type="region of interest" description="Disordered" evidence="1">
    <location>
        <begin position="334"/>
        <end position="357"/>
    </location>
</feature>
<keyword evidence="2" id="KW-0812">Transmembrane</keyword>
<feature type="compositionally biased region" description="Polar residues" evidence="1">
    <location>
        <begin position="342"/>
        <end position="352"/>
    </location>
</feature>
<accession>A0AAN9AGI2</accession>
<keyword evidence="2" id="KW-0472">Membrane</keyword>
<reference evidence="3 4" key="1">
    <citation type="submission" date="2023-11" db="EMBL/GenBank/DDBJ databases">
        <title>Halocaridina rubra genome assembly.</title>
        <authorList>
            <person name="Smith C."/>
        </authorList>
    </citation>
    <scope>NUCLEOTIDE SEQUENCE [LARGE SCALE GENOMIC DNA]</scope>
    <source>
        <strain evidence="3">EP-1</strain>
        <tissue evidence="3">Whole</tissue>
    </source>
</reference>
<keyword evidence="4" id="KW-1185">Reference proteome</keyword>
<sequence>MASVFTRYIFDRTNFENIKFLIMIIFILTTAVILGYTQDDLVQVLKYPEHLRSFQNKFRMLEYLPSASRIKELMKYWLIQFLFENVFDEAVIPAFSRVPFLRHDIEKTSIPTDKGIGSTSAVGRVKVFRNIEKFFKVLLHVASEVSHFIALLLEREEGEYDQESELFLPISPYLQELSDEDDEKGQCSITIAAGPILIGCIRENPFLRRLGPLFQKLGLAHQFLIFRWEDKIRIVDGRQCRKYLIHYYYKDDSFLQARQWHPVRRFDKTLSPKEVMTAMLEVPIKPYHNFYNNCHTLNQDSLRHLGIYAPKKTVPAKQHITASPAISPTSTASAISTAASTVPETSTTSRTDPISKRPFAQSHTTLQADATYQVFRE</sequence>
<comment type="caution">
    <text evidence="3">The sequence shown here is derived from an EMBL/GenBank/DDBJ whole genome shotgun (WGS) entry which is preliminary data.</text>
</comment>
<evidence type="ECO:0000313" key="3">
    <source>
        <dbReference type="EMBL" id="KAK7086486.1"/>
    </source>
</evidence>
<dbReference type="EMBL" id="JAXCGZ010000173">
    <property type="protein sequence ID" value="KAK7086486.1"/>
    <property type="molecule type" value="Genomic_DNA"/>
</dbReference>
<evidence type="ECO:0000256" key="2">
    <source>
        <dbReference type="SAM" id="Phobius"/>
    </source>
</evidence>